<protein>
    <submittedName>
        <fullName evidence="2">UORF</fullName>
    </submittedName>
</protein>
<name>C0L6J3_9HYPO</name>
<gene>
    <name evidence="2" type="primary">thiA</name>
</gene>
<dbReference type="AlphaFoldDB" id="C0L6J3"/>
<accession>C0L6J3</accession>
<evidence type="ECO:0000256" key="1">
    <source>
        <dbReference type="SAM" id="MobiDB-lite"/>
    </source>
</evidence>
<organism evidence="2">
    <name type="scientific">Epichloe festucae</name>
    <dbReference type="NCBI Taxonomy" id="35717"/>
    <lineage>
        <taxon>Eukaryota</taxon>
        <taxon>Fungi</taxon>
        <taxon>Dikarya</taxon>
        <taxon>Ascomycota</taxon>
        <taxon>Pezizomycotina</taxon>
        <taxon>Sordariomycetes</taxon>
        <taxon>Hypocreomycetidae</taxon>
        <taxon>Hypocreales</taxon>
        <taxon>Clavicipitaceae</taxon>
        <taxon>Epichloe</taxon>
    </lineage>
</organism>
<proteinExistence type="predicted"/>
<feature type="compositionally biased region" description="Polar residues" evidence="1">
    <location>
        <begin position="1"/>
        <end position="15"/>
    </location>
</feature>
<evidence type="ECO:0000313" key="2">
    <source>
        <dbReference type="EMBL" id="ACN39012.1"/>
    </source>
</evidence>
<reference evidence="2" key="1">
    <citation type="submission" date="2009-01" db="EMBL/GenBank/DDBJ databases">
        <title>Epichloe festucae genome sequence.</title>
        <authorList>
            <person name="Schardl C.L."/>
        </authorList>
    </citation>
    <scope>NUCLEOTIDE SEQUENCE</scope>
    <source>
        <strain evidence="2">E2368</strain>
    </source>
</reference>
<dbReference type="EMBL" id="FJ660615">
    <property type="protein sequence ID" value="ACN39012.1"/>
    <property type="molecule type" value="Genomic_DNA"/>
</dbReference>
<sequence length="43" mass="4817">MHLTRVQTSNFQTGTRDPRDVSTIMASFRGTISKHDHNSSDPS</sequence>
<feature type="region of interest" description="Disordered" evidence="1">
    <location>
        <begin position="1"/>
        <end position="21"/>
    </location>
</feature>